<evidence type="ECO:0000256" key="1">
    <source>
        <dbReference type="SAM" id="Phobius"/>
    </source>
</evidence>
<evidence type="ECO:0000313" key="3">
    <source>
        <dbReference type="Proteomes" id="UP001141552"/>
    </source>
</evidence>
<name>A0A9Q0JDE6_9ROSI</name>
<keyword evidence="1" id="KW-1133">Transmembrane helix</keyword>
<reference evidence="2" key="1">
    <citation type="submission" date="2022-02" db="EMBL/GenBank/DDBJ databases">
        <authorList>
            <person name="Henning P.M."/>
            <person name="McCubbin A.G."/>
            <person name="Shore J.S."/>
        </authorList>
    </citation>
    <scope>NUCLEOTIDE SEQUENCE</scope>
    <source>
        <strain evidence="2">F60SS</strain>
        <tissue evidence="2">Leaves</tissue>
    </source>
</reference>
<accession>A0A9Q0JDE6</accession>
<reference evidence="2" key="2">
    <citation type="journal article" date="2023" name="Plants (Basel)">
        <title>Annotation of the Turnera subulata (Passifloraceae) Draft Genome Reveals the S-Locus Evolved after the Divergence of Turneroideae from Passifloroideae in a Stepwise Manner.</title>
        <authorList>
            <person name="Henning P.M."/>
            <person name="Roalson E.H."/>
            <person name="Mir W."/>
            <person name="McCubbin A.G."/>
            <person name="Shore J.S."/>
        </authorList>
    </citation>
    <scope>NUCLEOTIDE SEQUENCE</scope>
    <source>
        <strain evidence="2">F60SS</strain>
    </source>
</reference>
<proteinExistence type="predicted"/>
<dbReference type="AlphaFoldDB" id="A0A9Q0JDE6"/>
<sequence length="73" mass="8424">MELYPSTDNDNLILKTTAVNFDPSHRVSAISGGCQSISMYLQVAHLWFMFHGIISVAFILVFFFFFFLRLPLF</sequence>
<comment type="caution">
    <text evidence="2">The sequence shown here is derived from an EMBL/GenBank/DDBJ whole genome shotgun (WGS) entry which is preliminary data.</text>
</comment>
<gene>
    <name evidence="2" type="ORF">Tsubulata_015296</name>
</gene>
<dbReference type="EMBL" id="JAKUCV010003834">
    <property type="protein sequence ID" value="KAJ4837448.1"/>
    <property type="molecule type" value="Genomic_DNA"/>
</dbReference>
<organism evidence="2 3">
    <name type="scientific">Turnera subulata</name>
    <dbReference type="NCBI Taxonomy" id="218843"/>
    <lineage>
        <taxon>Eukaryota</taxon>
        <taxon>Viridiplantae</taxon>
        <taxon>Streptophyta</taxon>
        <taxon>Embryophyta</taxon>
        <taxon>Tracheophyta</taxon>
        <taxon>Spermatophyta</taxon>
        <taxon>Magnoliopsida</taxon>
        <taxon>eudicotyledons</taxon>
        <taxon>Gunneridae</taxon>
        <taxon>Pentapetalae</taxon>
        <taxon>rosids</taxon>
        <taxon>fabids</taxon>
        <taxon>Malpighiales</taxon>
        <taxon>Passifloraceae</taxon>
        <taxon>Turnera</taxon>
    </lineage>
</organism>
<keyword evidence="1" id="KW-0812">Transmembrane</keyword>
<protein>
    <submittedName>
        <fullName evidence="2">Uncharacterized protein</fullName>
    </submittedName>
</protein>
<keyword evidence="3" id="KW-1185">Reference proteome</keyword>
<keyword evidence="1" id="KW-0472">Membrane</keyword>
<evidence type="ECO:0000313" key="2">
    <source>
        <dbReference type="EMBL" id="KAJ4837448.1"/>
    </source>
</evidence>
<dbReference type="Proteomes" id="UP001141552">
    <property type="component" value="Unassembled WGS sequence"/>
</dbReference>
<feature type="transmembrane region" description="Helical" evidence="1">
    <location>
        <begin position="46"/>
        <end position="68"/>
    </location>
</feature>